<dbReference type="AlphaFoldDB" id="A0A2T4DVP6"/>
<gene>
    <name evidence="2" type="ORF">C9994_00710</name>
    <name evidence="1" type="ORF">GCM10011506_34630</name>
</gene>
<reference evidence="4" key="3">
    <citation type="journal article" date="2019" name="Int. J. Syst. Evol. Microbiol.">
        <title>The Global Catalogue of Microorganisms (GCM) 10K type strain sequencing project: providing services to taxonomists for standard genome sequencing and annotation.</title>
        <authorList>
            <consortium name="The Broad Institute Genomics Platform"/>
            <consortium name="The Broad Institute Genome Sequencing Center for Infectious Disease"/>
            <person name="Wu L."/>
            <person name="Ma J."/>
        </authorList>
    </citation>
    <scope>NUCLEOTIDE SEQUENCE [LARGE SCALE GENOMIC DNA]</scope>
    <source>
        <strain evidence="4">CGMCC 1.10832</strain>
    </source>
</reference>
<evidence type="ECO:0000313" key="2">
    <source>
        <dbReference type="EMBL" id="PTB97882.1"/>
    </source>
</evidence>
<evidence type="ECO:0008006" key="5">
    <source>
        <dbReference type="Google" id="ProtNLM"/>
    </source>
</evidence>
<evidence type="ECO:0000313" key="3">
    <source>
        <dbReference type="Proteomes" id="UP000240608"/>
    </source>
</evidence>
<evidence type="ECO:0000313" key="4">
    <source>
        <dbReference type="Proteomes" id="UP000636010"/>
    </source>
</evidence>
<reference evidence="2 3" key="2">
    <citation type="submission" date="2018-03" db="EMBL/GenBank/DDBJ databases">
        <title>Cross-interface Injection: A General Nanoliter Liquid Handling Method Applied to Single Cells Genome Amplification Automated Nanoliter Liquid Handling Applied to Single Cell Multiple Displacement Amplification.</title>
        <authorList>
            <person name="Yun J."/>
            <person name="Xu P."/>
            <person name="Xu J."/>
            <person name="Dai X."/>
            <person name="Wang Y."/>
            <person name="Zheng X."/>
            <person name="Cao C."/>
            <person name="Yi Q."/>
            <person name="Zhu Y."/>
            <person name="Wang L."/>
            <person name="Dong Z."/>
            <person name="Huang Y."/>
            <person name="Huang L."/>
            <person name="Du W."/>
        </authorList>
    </citation>
    <scope>NUCLEOTIDE SEQUENCE [LARGE SCALE GENOMIC DNA]</scope>
    <source>
        <strain evidence="2 3">Z-D1-2</strain>
    </source>
</reference>
<comment type="caution">
    <text evidence="2">The sequence shown here is derived from an EMBL/GenBank/DDBJ whole genome shotgun (WGS) entry which is preliminary data.</text>
</comment>
<reference evidence="1" key="1">
    <citation type="journal article" date="2014" name="Int. J. Syst. Evol. Microbiol.">
        <title>Complete genome of a new Firmicutes species belonging to the dominant human colonic microbiota ('Ruminococcus bicirculans') reveals two chromosomes and a selective capacity to utilize plant glucans.</title>
        <authorList>
            <consortium name="NISC Comparative Sequencing Program"/>
            <person name="Wegmann U."/>
            <person name="Louis P."/>
            <person name="Goesmann A."/>
            <person name="Henrissat B."/>
            <person name="Duncan S.H."/>
            <person name="Flint H.J."/>
        </authorList>
    </citation>
    <scope>NUCLEOTIDE SEQUENCE</scope>
    <source>
        <strain evidence="1">CGMCC 1.10832</strain>
    </source>
</reference>
<reference evidence="1" key="4">
    <citation type="submission" date="2024-05" db="EMBL/GenBank/DDBJ databases">
        <authorList>
            <person name="Sun Q."/>
            <person name="Zhou Y."/>
        </authorList>
    </citation>
    <scope>NUCLEOTIDE SEQUENCE</scope>
    <source>
        <strain evidence="1">CGMCC 1.10832</strain>
    </source>
</reference>
<dbReference type="EMBL" id="PYVU01000003">
    <property type="protein sequence ID" value="PTB97882.1"/>
    <property type="molecule type" value="Genomic_DNA"/>
</dbReference>
<organism evidence="2 3">
    <name type="scientific">Marivirga lumbricoides</name>
    <dbReference type="NCBI Taxonomy" id="1046115"/>
    <lineage>
        <taxon>Bacteria</taxon>
        <taxon>Pseudomonadati</taxon>
        <taxon>Bacteroidota</taxon>
        <taxon>Cytophagia</taxon>
        <taxon>Cytophagales</taxon>
        <taxon>Marivirgaceae</taxon>
        <taxon>Marivirga</taxon>
    </lineage>
</organism>
<name>A0A2T4DVP6_9BACT</name>
<proteinExistence type="predicted"/>
<protein>
    <recommendedName>
        <fullName evidence="5">Phosphoribosylpyrophosphate synthetase</fullName>
    </recommendedName>
</protein>
<dbReference type="EMBL" id="BMEC01000012">
    <property type="protein sequence ID" value="GGC46087.1"/>
    <property type="molecule type" value="Genomic_DNA"/>
</dbReference>
<keyword evidence="4" id="KW-1185">Reference proteome</keyword>
<dbReference type="Proteomes" id="UP000240608">
    <property type="component" value="Unassembled WGS sequence"/>
</dbReference>
<dbReference type="RefSeq" id="WP_188465902.1">
    <property type="nucleotide sequence ID" value="NZ_BAABHU010000012.1"/>
</dbReference>
<accession>A0A2T4DVP6</accession>
<dbReference type="Proteomes" id="UP000636010">
    <property type="component" value="Unassembled WGS sequence"/>
</dbReference>
<evidence type="ECO:0000313" key="1">
    <source>
        <dbReference type="EMBL" id="GGC46087.1"/>
    </source>
</evidence>
<sequence length="111" mass="12201">MSDLDKNSKSGLASMSKMKTITQRLEELKSEGYTEDFEFVNGKLTSDNSKFSAGQVEIVNEFRFEGASNPDDLSILYQIKAEDGTKGTIVDGYGPSANAELAQFLMEVEKS</sequence>